<feature type="transmembrane region" description="Helical" evidence="8">
    <location>
        <begin position="155"/>
        <end position="175"/>
    </location>
</feature>
<dbReference type="Proteomes" id="UP000831787">
    <property type="component" value="Chromosome"/>
</dbReference>
<dbReference type="PANTHER" id="PTHR30472">
    <property type="entry name" value="FERRIC ENTEROBACTIN TRANSPORT SYSTEM PERMEASE PROTEIN"/>
    <property type="match status" value="1"/>
</dbReference>
<keyword evidence="3" id="KW-0813">Transport</keyword>
<feature type="transmembrane region" description="Helical" evidence="8">
    <location>
        <begin position="92"/>
        <end position="111"/>
    </location>
</feature>
<feature type="transmembrane region" description="Helical" evidence="8">
    <location>
        <begin position="245"/>
        <end position="270"/>
    </location>
</feature>
<keyword evidence="7 8" id="KW-0472">Membrane</keyword>
<dbReference type="CDD" id="cd06550">
    <property type="entry name" value="TM_ABC_iron-siderophores_like"/>
    <property type="match status" value="1"/>
</dbReference>
<dbReference type="EMBL" id="CP095073">
    <property type="protein sequence ID" value="UOQ45601.1"/>
    <property type="molecule type" value="Genomic_DNA"/>
</dbReference>
<feature type="transmembrane region" description="Helical" evidence="8">
    <location>
        <begin position="282"/>
        <end position="301"/>
    </location>
</feature>
<keyword evidence="4" id="KW-1003">Cell membrane</keyword>
<feature type="transmembrane region" description="Helical" evidence="8">
    <location>
        <begin position="60"/>
        <end position="80"/>
    </location>
</feature>
<comment type="similarity">
    <text evidence="2">Belongs to the binding-protein-dependent transport system permease family. FecCD subfamily.</text>
</comment>
<keyword evidence="5 8" id="KW-0812">Transmembrane</keyword>
<evidence type="ECO:0000313" key="9">
    <source>
        <dbReference type="EMBL" id="UOQ45601.1"/>
    </source>
</evidence>
<feature type="transmembrane region" description="Helical" evidence="8">
    <location>
        <begin position="198"/>
        <end position="217"/>
    </location>
</feature>
<proteinExistence type="inferred from homology"/>
<accession>A0ABY4ENF2</accession>
<name>A0ABY4ENF2_9BACI</name>
<feature type="transmembrane region" description="Helical" evidence="8">
    <location>
        <begin position="123"/>
        <end position="143"/>
    </location>
</feature>
<keyword evidence="10" id="KW-1185">Reference proteome</keyword>
<evidence type="ECO:0000256" key="4">
    <source>
        <dbReference type="ARBA" id="ARBA00022475"/>
    </source>
</evidence>
<reference evidence="9 10" key="1">
    <citation type="submission" date="2022-04" db="EMBL/GenBank/DDBJ databases">
        <title>Halobacillus sp. isolated from saltern.</title>
        <authorList>
            <person name="Won M."/>
            <person name="Lee C.-M."/>
            <person name="Woen H.-Y."/>
            <person name="Kwon S.-W."/>
        </authorList>
    </citation>
    <scope>NUCLEOTIDE SEQUENCE [LARGE SCALE GENOMIC DNA]</scope>
    <source>
        <strain evidence="9 10">SSBR10-3</strain>
    </source>
</reference>
<gene>
    <name evidence="9" type="ORF">MUN89_06580</name>
</gene>
<evidence type="ECO:0000313" key="10">
    <source>
        <dbReference type="Proteomes" id="UP000831787"/>
    </source>
</evidence>
<dbReference type="Pfam" id="PF01032">
    <property type="entry name" value="FecCD"/>
    <property type="match status" value="1"/>
</dbReference>
<dbReference type="Gene3D" id="1.10.3470.10">
    <property type="entry name" value="ABC transporter involved in vitamin B12 uptake, BtuC"/>
    <property type="match status" value="1"/>
</dbReference>
<sequence>MKSYAKKNWSIAIILIIAIAAALLISLNTGVIKISPLEVFQTITGNGSGQNSMVLIHFRLPRMVMALLIGAGMALSGAILQSVTQNDLADPGIIGINAGAGCSVILYIYFFQDQMAASSDFSVFFMPLASLVGSTIAAVLIYAISWKDGVSPMRLILVGIGINSAFSALIIIFQLKMDPKDFTRATIWLNGSISGTDWTYVLTLLPWILILVPLTFMKAGTLNSIHFGDDVAAGLGTHVERERRILLLIAVALAGASVSVGGGIAFLGLVVPHLARKLVGPMHGASLPITALLGALLLLVADTIGRNILAPSEIPVGVVVSVVGGVYFLYLLMKS</sequence>
<evidence type="ECO:0000256" key="2">
    <source>
        <dbReference type="ARBA" id="ARBA00007935"/>
    </source>
</evidence>
<evidence type="ECO:0000256" key="6">
    <source>
        <dbReference type="ARBA" id="ARBA00022989"/>
    </source>
</evidence>
<dbReference type="PANTHER" id="PTHR30472:SF64">
    <property type="entry name" value="IRON(3+)-HYDROXAMATE IMPORT SYSTEM PERMEASE PROTEIN FHUG"/>
    <property type="match status" value="1"/>
</dbReference>
<dbReference type="RefSeq" id="WP_244712396.1">
    <property type="nucleotide sequence ID" value="NZ_CP095073.1"/>
</dbReference>
<evidence type="ECO:0000256" key="1">
    <source>
        <dbReference type="ARBA" id="ARBA00004651"/>
    </source>
</evidence>
<evidence type="ECO:0000256" key="8">
    <source>
        <dbReference type="SAM" id="Phobius"/>
    </source>
</evidence>
<evidence type="ECO:0000256" key="5">
    <source>
        <dbReference type="ARBA" id="ARBA00022692"/>
    </source>
</evidence>
<comment type="subcellular location">
    <subcellularLocation>
        <location evidence="1">Cell membrane</location>
        <topology evidence="1">Multi-pass membrane protein</topology>
    </subcellularLocation>
</comment>
<feature type="transmembrane region" description="Helical" evidence="8">
    <location>
        <begin position="313"/>
        <end position="333"/>
    </location>
</feature>
<keyword evidence="6 8" id="KW-1133">Transmembrane helix</keyword>
<protein>
    <submittedName>
        <fullName evidence="9">Iron ABC transporter permease</fullName>
    </submittedName>
</protein>
<dbReference type="InterPro" id="IPR037294">
    <property type="entry name" value="ABC_BtuC-like"/>
</dbReference>
<evidence type="ECO:0000256" key="7">
    <source>
        <dbReference type="ARBA" id="ARBA00023136"/>
    </source>
</evidence>
<evidence type="ECO:0000256" key="3">
    <source>
        <dbReference type="ARBA" id="ARBA00022448"/>
    </source>
</evidence>
<feature type="transmembrane region" description="Helical" evidence="8">
    <location>
        <begin position="12"/>
        <end position="32"/>
    </location>
</feature>
<organism evidence="9 10">
    <name type="scientific">Halobacillus salinarum</name>
    <dbReference type="NCBI Taxonomy" id="2932257"/>
    <lineage>
        <taxon>Bacteria</taxon>
        <taxon>Bacillati</taxon>
        <taxon>Bacillota</taxon>
        <taxon>Bacilli</taxon>
        <taxon>Bacillales</taxon>
        <taxon>Bacillaceae</taxon>
        <taxon>Halobacillus</taxon>
    </lineage>
</organism>
<dbReference type="InterPro" id="IPR000522">
    <property type="entry name" value="ABC_transptr_permease_BtuC"/>
</dbReference>
<dbReference type="SUPFAM" id="SSF81345">
    <property type="entry name" value="ABC transporter involved in vitamin B12 uptake, BtuC"/>
    <property type="match status" value="1"/>
</dbReference>